<evidence type="ECO:0000256" key="2">
    <source>
        <dbReference type="ARBA" id="ARBA00023002"/>
    </source>
</evidence>
<dbReference type="AlphaFoldDB" id="A0AAU7Z062"/>
<keyword evidence="2" id="KW-0560">Oxidoreductase</keyword>
<dbReference type="GO" id="GO:0016491">
    <property type="term" value="F:oxidoreductase activity"/>
    <property type="evidence" value="ECO:0007669"/>
    <property type="project" value="UniProtKB-KW"/>
</dbReference>
<dbReference type="Pfam" id="PF13561">
    <property type="entry name" value="adh_short_C2"/>
    <property type="match status" value="1"/>
</dbReference>
<dbReference type="SUPFAM" id="SSF51735">
    <property type="entry name" value="NAD(P)-binding Rossmann-fold domains"/>
    <property type="match status" value="1"/>
</dbReference>
<dbReference type="PANTHER" id="PTHR24321">
    <property type="entry name" value="DEHYDROGENASES, SHORT CHAIN"/>
    <property type="match status" value="1"/>
</dbReference>
<dbReference type="RefSeq" id="WP_353071881.1">
    <property type="nucleotide sequence ID" value="NZ_CP132938.1"/>
</dbReference>
<protein>
    <submittedName>
        <fullName evidence="3">SDR family oxidoreductase</fullName>
    </submittedName>
</protein>
<comment type="similarity">
    <text evidence="1">Belongs to the short-chain dehydrogenases/reductases (SDR) family.</text>
</comment>
<sequence>MSSFTKTESGREVALEMQALKRLGKPEDVADVVAFVASDCARWITGASIPVDGGSRL</sequence>
<dbReference type="Gene3D" id="3.40.50.720">
    <property type="entry name" value="NAD(P)-binding Rossmann-like Domain"/>
    <property type="match status" value="1"/>
</dbReference>
<organism evidence="3">
    <name type="scientific">Tunturiibacter gelidiferens</name>
    <dbReference type="NCBI Taxonomy" id="3069689"/>
    <lineage>
        <taxon>Bacteria</taxon>
        <taxon>Pseudomonadati</taxon>
        <taxon>Acidobacteriota</taxon>
        <taxon>Terriglobia</taxon>
        <taxon>Terriglobales</taxon>
        <taxon>Acidobacteriaceae</taxon>
        <taxon>Tunturiibacter</taxon>
    </lineage>
</organism>
<dbReference type="EMBL" id="CP132938">
    <property type="protein sequence ID" value="XCB21856.1"/>
    <property type="molecule type" value="Genomic_DNA"/>
</dbReference>
<gene>
    <name evidence="3" type="ORF">RBB81_20055</name>
</gene>
<name>A0AAU7Z062_9BACT</name>
<evidence type="ECO:0000313" key="3">
    <source>
        <dbReference type="EMBL" id="XCB21856.1"/>
    </source>
</evidence>
<reference evidence="3" key="2">
    <citation type="journal article" date="2024" name="Environ. Microbiol.">
        <title>Genome analysis and description of Tunturibacter gen. nov. expands the diversity of Terriglobia in tundra soils.</title>
        <authorList>
            <person name="Messyasz A."/>
            <person name="Mannisto M.K."/>
            <person name="Kerkhof L.J."/>
            <person name="Haggblom M.M."/>
        </authorList>
    </citation>
    <scope>NUCLEOTIDE SEQUENCE</scope>
    <source>
        <strain evidence="3">M8UP39</strain>
    </source>
</reference>
<evidence type="ECO:0000256" key="1">
    <source>
        <dbReference type="ARBA" id="ARBA00006484"/>
    </source>
</evidence>
<dbReference type="InterPro" id="IPR002347">
    <property type="entry name" value="SDR_fam"/>
</dbReference>
<reference evidence="3" key="1">
    <citation type="submission" date="2023-08" db="EMBL/GenBank/DDBJ databases">
        <authorList>
            <person name="Messyasz A."/>
            <person name="Mannisto M.K."/>
            <person name="Kerkhof L.J."/>
            <person name="Haggblom M."/>
        </authorList>
    </citation>
    <scope>NUCLEOTIDE SEQUENCE</scope>
    <source>
        <strain evidence="3">M8UP39</strain>
    </source>
</reference>
<accession>A0AAU7Z062</accession>
<dbReference type="InterPro" id="IPR036291">
    <property type="entry name" value="NAD(P)-bd_dom_sf"/>
</dbReference>
<dbReference type="KEGG" id="tgi:RBB81_20055"/>
<dbReference type="PANTHER" id="PTHR24321:SF8">
    <property type="entry name" value="ESTRADIOL 17-BETA-DEHYDROGENASE 8-RELATED"/>
    <property type="match status" value="1"/>
</dbReference>
<proteinExistence type="inferred from homology"/>